<organism evidence="1 2">
    <name type="scientific">Mycena belliarum</name>
    <dbReference type="NCBI Taxonomy" id="1033014"/>
    <lineage>
        <taxon>Eukaryota</taxon>
        <taxon>Fungi</taxon>
        <taxon>Dikarya</taxon>
        <taxon>Basidiomycota</taxon>
        <taxon>Agaricomycotina</taxon>
        <taxon>Agaricomycetes</taxon>
        <taxon>Agaricomycetidae</taxon>
        <taxon>Agaricales</taxon>
        <taxon>Marasmiineae</taxon>
        <taxon>Mycenaceae</taxon>
        <taxon>Mycena</taxon>
    </lineage>
</organism>
<protein>
    <submittedName>
        <fullName evidence="1">Uncharacterized protein</fullName>
    </submittedName>
</protein>
<reference evidence="1" key="1">
    <citation type="submission" date="2023-03" db="EMBL/GenBank/DDBJ databases">
        <title>Massive genome expansion in bonnet fungi (Mycena s.s.) driven by repeated elements and novel gene families across ecological guilds.</title>
        <authorList>
            <consortium name="Lawrence Berkeley National Laboratory"/>
            <person name="Harder C.B."/>
            <person name="Miyauchi S."/>
            <person name="Viragh M."/>
            <person name="Kuo A."/>
            <person name="Thoen E."/>
            <person name="Andreopoulos B."/>
            <person name="Lu D."/>
            <person name="Skrede I."/>
            <person name="Drula E."/>
            <person name="Henrissat B."/>
            <person name="Morin E."/>
            <person name="Kohler A."/>
            <person name="Barry K."/>
            <person name="LaButti K."/>
            <person name="Morin E."/>
            <person name="Salamov A."/>
            <person name="Lipzen A."/>
            <person name="Mereny Z."/>
            <person name="Hegedus B."/>
            <person name="Baldrian P."/>
            <person name="Stursova M."/>
            <person name="Weitz H."/>
            <person name="Taylor A."/>
            <person name="Grigoriev I.V."/>
            <person name="Nagy L.G."/>
            <person name="Martin F."/>
            <person name="Kauserud H."/>
        </authorList>
    </citation>
    <scope>NUCLEOTIDE SEQUENCE</scope>
    <source>
        <strain evidence="1">CBHHK173m</strain>
    </source>
</reference>
<sequence length="141" mass="16174">MRFSPTHRFFSQMTHLEIFYTAEHSSTWLARLPLLPQLSHFSFADVDLLPICPDLLQACKLLAVLAYLADTDIDGYTSPPLPPLFQDIRFVLVTPVYSGPDWIRGIETGMDYWKRAEMFIAQRRSGEIEASQYRIDIPAPP</sequence>
<comment type="caution">
    <text evidence="1">The sequence shown here is derived from an EMBL/GenBank/DDBJ whole genome shotgun (WGS) entry which is preliminary data.</text>
</comment>
<proteinExistence type="predicted"/>
<evidence type="ECO:0000313" key="2">
    <source>
        <dbReference type="Proteomes" id="UP001222325"/>
    </source>
</evidence>
<accession>A0AAD6UHY2</accession>
<dbReference type="Proteomes" id="UP001222325">
    <property type="component" value="Unassembled WGS sequence"/>
</dbReference>
<dbReference type="EMBL" id="JARJCN010000005">
    <property type="protein sequence ID" value="KAJ7100931.1"/>
    <property type="molecule type" value="Genomic_DNA"/>
</dbReference>
<keyword evidence="2" id="KW-1185">Reference proteome</keyword>
<name>A0AAD6UHY2_9AGAR</name>
<dbReference type="AlphaFoldDB" id="A0AAD6UHY2"/>
<evidence type="ECO:0000313" key="1">
    <source>
        <dbReference type="EMBL" id="KAJ7100931.1"/>
    </source>
</evidence>
<gene>
    <name evidence="1" type="ORF">B0H15DRAFT_944223</name>
</gene>